<gene>
    <name evidence="2" type="ORF">NLF92_05510</name>
</gene>
<feature type="signal peptide" evidence="1">
    <location>
        <begin position="1"/>
        <end position="22"/>
    </location>
</feature>
<protein>
    <submittedName>
        <fullName evidence="2">Porin</fullName>
    </submittedName>
</protein>
<name>A0AA41X4D7_9ALTE</name>
<feature type="chain" id="PRO_5041461071" evidence="1">
    <location>
        <begin position="23"/>
        <end position="375"/>
    </location>
</feature>
<proteinExistence type="predicted"/>
<accession>A0AA41X4D7</accession>
<sequence>MKKILTTTAAAVLLGLATQANAAVELVNNGDTKVTLAGFVKVDARHVSGDLYRNGYFIGSAAAGDFSQTDFNANQSRLQFKVQHGKVTGVIEMDADTAVQSSNEIISNSDGFRVRHAFIKWDNWLVGQTWSTFMPLHALAETLDFGGAHVGEAFIRQTQIRYTNGGFSFALENPYTFGTAGTRTTDVVSVVDGVATVVSQTTNVNASEAKQSMPDIVARYDFKGDWGQANVGALIRKVDQSGIDETAIGFNAAAKIKMGGKNDLRVSVAQGEYGRYVGTVAVPDIITVNDETRVEEGTSFTAAYRAFWNEDTRSTFFYGQSTTDLGDRDRSHMGVNVITNVTSKLKVGVEVGKYAQNEAADLSSNYLLASAQFSF</sequence>
<evidence type="ECO:0000313" key="2">
    <source>
        <dbReference type="EMBL" id="MCP3428399.1"/>
    </source>
</evidence>
<dbReference type="Pfam" id="PF19577">
    <property type="entry name" value="DcaP"/>
    <property type="match status" value="1"/>
</dbReference>
<evidence type="ECO:0000256" key="1">
    <source>
        <dbReference type="SAM" id="SignalP"/>
    </source>
</evidence>
<organism evidence="2 3">
    <name type="scientific">Opacimonas viscosa</name>
    <dbReference type="NCBI Taxonomy" id="2961944"/>
    <lineage>
        <taxon>Bacteria</taxon>
        <taxon>Pseudomonadati</taxon>
        <taxon>Pseudomonadota</taxon>
        <taxon>Gammaproteobacteria</taxon>
        <taxon>Alteromonadales</taxon>
        <taxon>Alteromonadaceae</taxon>
        <taxon>Opacimonas</taxon>
    </lineage>
</organism>
<comment type="caution">
    <text evidence="2">The sequence shown here is derived from an EMBL/GenBank/DDBJ whole genome shotgun (WGS) entry which is preliminary data.</text>
</comment>
<dbReference type="InterPro" id="IPR045748">
    <property type="entry name" value="DcaP"/>
</dbReference>
<dbReference type="RefSeq" id="WP_254099649.1">
    <property type="nucleotide sequence ID" value="NZ_JANATA010000007.1"/>
</dbReference>
<dbReference type="EMBL" id="JANATA010000007">
    <property type="protein sequence ID" value="MCP3428399.1"/>
    <property type="molecule type" value="Genomic_DNA"/>
</dbReference>
<dbReference type="Proteomes" id="UP001165413">
    <property type="component" value="Unassembled WGS sequence"/>
</dbReference>
<evidence type="ECO:0000313" key="3">
    <source>
        <dbReference type="Proteomes" id="UP001165413"/>
    </source>
</evidence>
<keyword evidence="3" id="KW-1185">Reference proteome</keyword>
<dbReference type="AlphaFoldDB" id="A0AA41X4D7"/>
<keyword evidence="1" id="KW-0732">Signal</keyword>
<reference evidence="2" key="1">
    <citation type="submission" date="2022-07" db="EMBL/GenBank/DDBJ databases">
        <title>Characterization of the Novel Bacterium Alteromonas immobilis LMIT006 and Alteromonas gregis LMIT007.</title>
        <authorList>
            <person name="Lin X."/>
        </authorList>
    </citation>
    <scope>NUCLEOTIDE SEQUENCE</scope>
    <source>
        <strain evidence="2">LMIT007</strain>
    </source>
</reference>
<dbReference type="SUPFAM" id="SSF56935">
    <property type="entry name" value="Porins"/>
    <property type="match status" value="1"/>
</dbReference>